<dbReference type="Proteomes" id="UP000600214">
    <property type="component" value="Unassembled WGS sequence"/>
</dbReference>
<sequence>MDLSQSIRNLSSQPLTHQLLTSLLKDYKRPNDKIHELISAGIIEPVKKGLYLPSTKLSETRTEPFLLANHMLGPSYVSFDSALSYYGLIPERVFEVSSATTKASRRFDTPTGAFSFTRMPLPYYSFGIRQVAVGKDQNALIASPEKALFDKIINTVGLNLRSKIAASEYLIENLRMDEDQLKQLDVQAMETWLSDSPKRESLMQVIKLIKEL</sequence>
<proteinExistence type="predicted"/>
<reference evidence="2" key="1">
    <citation type="journal article" date="2019" name="Int. J. Syst. Evol. Microbiol.">
        <title>The Global Catalogue of Microorganisms (GCM) 10K type strain sequencing project: providing services to taxonomists for standard genome sequencing and annotation.</title>
        <authorList>
            <consortium name="The Broad Institute Genomics Platform"/>
            <consortium name="The Broad Institute Genome Sequencing Center for Infectious Disease"/>
            <person name="Wu L."/>
            <person name="Ma J."/>
        </authorList>
    </citation>
    <scope>NUCLEOTIDE SEQUENCE [LARGE SCALE GENOMIC DNA]</scope>
    <source>
        <strain evidence="2">CGMCC 1.15288</strain>
    </source>
</reference>
<protein>
    <recommendedName>
        <fullName evidence="3">Transcriptional regulator, AbiEi antitoxin, Type IV TA system</fullName>
    </recommendedName>
</protein>
<accession>A0ABQ1Z7V7</accession>
<comment type="caution">
    <text evidence="1">The sequence shown here is derived from an EMBL/GenBank/DDBJ whole genome shotgun (WGS) entry which is preliminary data.</text>
</comment>
<keyword evidence="2" id="KW-1185">Reference proteome</keyword>
<dbReference type="EMBL" id="BMIA01000006">
    <property type="protein sequence ID" value="GGH53227.1"/>
    <property type="molecule type" value="Genomic_DNA"/>
</dbReference>
<dbReference type="RefSeq" id="WP_188938867.1">
    <property type="nucleotide sequence ID" value="NZ_BMIA01000006.1"/>
</dbReference>
<organism evidence="1 2">
    <name type="scientific">Dyadobacter endophyticus</name>
    <dbReference type="NCBI Taxonomy" id="1749036"/>
    <lineage>
        <taxon>Bacteria</taxon>
        <taxon>Pseudomonadati</taxon>
        <taxon>Bacteroidota</taxon>
        <taxon>Cytophagia</taxon>
        <taxon>Cytophagales</taxon>
        <taxon>Spirosomataceae</taxon>
        <taxon>Dyadobacter</taxon>
    </lineage>
</organism>
<evidence type="ECO:0008006" key="3">
    <source>
        <dbReference type="Google" id="ProtNLM"/>
    </source>
</evidence>
<evidence type="ECO:0000313" key="2">
    <source>
        <dbReference type="Proteomes" id="UP000600214"/>
    </source>
</evidence>
<gene>
    <name evidence="1" type="ORF">GCM10007423_58470</name>
</gene>
<name>A0ABQ1Z7V7_9BACT</name>
<evidence type="ECO:0000313" key="1">
    <source>
        <dbReference type="EMBL" id="GGH53227.1"/>
    </source>
</evidence>